<dbReference type="InParanoid" id="A0A1U8Q1G2"/>
<dbReference type="InterPro" id="IPR046849">
    <property type="entry name" value="E2_motif"/>
</dbReference>
<dbReference type="InterPro" id="IPR046960">
    <property type="entry name" value="PPR_At4g14850-like_plant"/>
</dbReference>
<dbReference type="InterPro" id="IPR002885">
    <property type="entry name" value="PPR_rpt"/>
</dbReference>
<feature type="domain" description="DYW" evidence="3">
    <location>
        <begin position="688"/>
        <end position="780"/>
    </location>
</feature>
<dbReference type="Pfam" id="PF12854">
    <property type="entry name" value="PPR_1"/>
    <property type="match status" value="1"/>
</dbReference>
<name>A0A1U8Q1G2_NELNU</name>
<evidence type="ECO:0000313" key="5">
    <source>
        <dbReference type="RefSeq" id="XP_019051870.1"/>
    </source>
</evidence>
<dbReference type="Pfam" id="PF13041">
    <property type="entry name" value="PPR_2"/>
    <property type="match status" value="2"/>
</dbReference>
<dbReference type="PANTHER" id="PTHR47926">
    <property type="entry name" value="PENTATRICOPEPTIDE REPEAT-CONTAINING PROTEIN"/>
    <property type="match status" value="1"/>
</dbReference>
<dbReference type="Pfam" id="PF20431">
    <property type="entry name" value="E_motif"/>
    <property type="match status" value="1"/>
</dbReference>
<dbReference type="AlphaFoldDB" id="A0A1U8Q1G2"/>
<dbReference type="Pfam" id="PF20430">
    <property type="entry name" value="Eplus_motif"/>
    <property type="match status" value="1"/>
</dbReference>
<dbReference type="OMA" id="HEAIVWK"/>
<dbReference type="Proteomes" id="UP000189703">
    <property type="component" value="Unplaced"/>
</dbReference>
<proteinExistence type="predicted"/>
<gene>
    <name evidence="5" type="primary">LOC109114134</name>
</gene>
<dbReference type="eggNOG" id="KOG2881">
    <property type="taxonomic scope" value="Eukaryota"/>
</dbReference>
<dbReference type="InterPro" id="IPR046848">
    <property type="entry name" value="E_motif"/>
</dbReference>
<dbReference type="FunFam" id="1.25.40.10:FF:000285">
    <property type="entry name" value="Pentatricopeptide repeat-containing protein, chloroplastic"/>
    <property type="match status" value="1"/>
</dbReference>
<dbReference type="FunFam" id="1.25.40.10:FF:000031">
    <property type="entry name" value="Pentatricopeptide repeat-containing protein mitochondrial"/>
    <property type="match status" value="1"/>
</dbReference>
<feature type="repeat" description="PPR" evidence="2">
    <location>
        <begin position="473"/>
        <end position="507"/>
    </location>
</feature>
<reference evidence="5" key="1">
    <citation type="submission" date="2025-08" db="UniProtKB">
        <authorList>
            <consortium name="RefSeq"/>
        </authorList>
    </citation>
    <scope>IDENTIFICATION</scope>
</reference>
<dbReference type="OrthoDB" id="442680at2759"/>
<dbReference type="RefSeq" id="XP_019051870.1">
    <property type="nucleotide sequence ID" value="XM_019196325.1"/>
</dbReference>
<organism evidence="4 5">
    <name type="scientific">Nelumbo nucifera</name>
    <name type="common">Sacred lotus</name>
    <dbReference type="NCBI Taxonomy" id="4432"/>
    <lineage>
        <taxon>Eukaryota</taxon>
        <taxon>Viridiplantae</taxon>
        <taxon>Streptophyta</taxon>
        <taxon>Embryophyta</taxon>
        <taxon>Tracheophyta</taxon>
        <taxon>Spermatophyta</taxon>
        <taxon>Magnoliopsida</taxon>
        <taxon>Proteales</taxon>
        <taxon>Nelumbonaceae</taxon>
        <taxon>Nelumbo</taxon>
    </lineage>
</organism>
<feature type="repeat" description="PPR" evidence="2">
    <location>
        <begin position="325"/>
        <end position="355"/>
    </location>
</feature>
<dbReference type="GO" id="GO:0009451">
    <property type="term" value="P:RNA modification"/>
    <property type="evidence" value="ECO:0007669"/>
    <property type="project" value="InterPro"/>
</dbReference>
<dbReference type="GO" id="GO:0003723">
    <property type="term" value="F:RNA binding"/>
    <property type="evidence" value="ECO:0007669"/>
    <property type="project" value="InterPro"/>
</dbReference>
<evidence type="ECO:0000313" key="4">
    <source>
        <dbReference type="Proteomes" id="UP000189703"/>
    </source>
</evidence>
<dbReference type="PROSITE" id="PS51375">
    <property type="entry name" value="PPR"/>
    <property type="match status" value="5"/>
</dbReference>
<dbReference type="FunFam" id="1.25.40.10:FF:000366">
    <property type="entry name" value="Pentatricopeptide (PPR) repeat-containing protein"/>
    <property type="match status" value="1"/>
</dbReference>
<keyword evidence="1" id="KW-0677">Repeat</keyword>
<dbReference type="Pfam" id="PF14432">
    <property type="entry name" value="DYW_deaminase"/>
    <property type="match status" value="1"/>
</dbReference>
<dbReference type="GO" id="GO:0008270">
    <property type="term" value="F:zinc ion binding"/>
    <property type="evidence" value="ECO:0007669"/>
    <property type="project" value="InterPro"/>
</dbReference>
<dbReference type="GeneID" id="109114134"/>
<evidence type="ECO:0000256" key="2">
    <source>
        <dbReference type="PROSITE-ProRule" id="PRU00708"/>
    </source>
</evidence>
<evidence type="ECO:0000259" key="3">
    <source>
        <dbReference type="Pfam" id="PF14432"/>
    </source>
</evidence>
<protein>
    <submittedName>
        <fullName evidence="5">Pentatricopeptide repeat-containing protein At3g23330</fullName>
    </submittedName>
</protein>
<dbReference type="NCBIfam" id="TIGR00756">
    <property type="entry name" value="PPR"/>
    <property type="match status" value="6"/>
</dbReference>
<dbReference type="PANTHER" id="PTHR47926:SF494">
    <property type="entry name" value="DYW DOMAIN-CONTAINING PROTEIN"/>
    <property type="match status" value="1"/>
</dbReference>
<accession>A0A1U8Q1G2</accession>
<feature type="repeat" description="PPR" evidence="2">
    <location>
        <begin position="123"/>
        <end position="157"/>
    </location>
</feature>
<dbReference type="KEGG" id="nnu:109114134"/>
<dbReference type="Pfam" id="PF01535">
    <property type="entry name" value="PPR"/>
    <property type="match status" value="5"/>
</dbReference>
<feature type="repeat" description="PPR" evidence="2">
    <location>
        <begin position="224"/>
        <end position="258"/>
    </location>
</feature>
<sequence>MVVLNRSSNPTGLLNLRRFLIPLPVIVISASTIRDIIESSELKTHLFQSYSGYSLSPPSEPPGKISSHANLADNSRVQLLHSQAIKAGSLGCLQVCNHILNLYVKGLNLGSARKLFDEIPNRDVRTWTILIAGFARLGPAGAGLVLFTEMQTEGIRPNHFSLSSVLKCCSSLNNLRCGKGVHGWILRHGVVLDVVLDNSMIDIYVKCAKVDYAGRIFESVTTRDTVSWNIMIDGYLQIGNTEKAMELFRRLPLKYVSSWNTIIVGQMRNGYGRKALELLCQMVEIGPDFNKVTYSTALALAASLAMLEVGRQIHGKLLRVVLDYDEFIMSSLIDMYCKCGKLDKAALVFEKMPHDLANMQNSKISSDRIMANVISWSSMISGCIQNGSYEEAIKLFQMMIHEGLDVDQFTLTSIASACANAGILYQGQQIHAYIEKTGHKLDVFLGSAIIDMYAKCGNLDDAHSIFFQTNGHNVVLWTSMISACSLHGQGREAVHLFEQMLKEGISPNEVSFVGVLSGCSHAGLVEEANAYFRSMKEDYGIVPRVEHFTCMVDLLGRAGLLDEAMEFIYSNNISHMTAVWRALLSACRIHKNVQIGNWASEQLSKLEPFDAGLYVLSSNICSATHRWEEAAEIRSLMEERRVKKKLGQSWIQIKNQIHTFTAGDRSHPQAAEIYCYLDKLIGRLKEIGYSTDTKPVMHDVEEEQKEVLLAFHSEKLAIAYGIMNTSCRATIRVMKNLRVCTDCHTFIKYTSLAMDKELVVRDAHRYHHFKHGQCSCGDYW</sequence>
<keyword evidence="4" id="KW-1185">Reference proteome</keyword>
<dbReference type="InterPro" id="IPR032867">
    <property type="entry name" value="DYW_dom"/>
</dbReference>
<dbReference type="eggNOG" id="KOG4197">
    <property type="taxonomic scope" value="Eukaryota"/>
</dbReference>
<feature type="repeat" description="PPR" evidence="2">
    <location>
        <begin position="372"/>
        <end position="406"/>
    </location>
</feature>
<dbReference type="InterPro" id="IPR011990">
    <property type="entry name" value="TPR-like_helical_dom_sf"/>
</dbReference>
<dbReference type="Gene3D" id="1.25.40.10">
    <property type="entry name" value="Tetratricopeptide repeat domain"/>
    <property type="match status" value="4"/>
</dbReference>
<evidence type="ECO:0000256" key="1">
    <source>
        <dbReference type="ARBA" id="ARBA00022737"/>
    </source>
</evidence>